<proteinExistence type="predicted"/>
<accession>A0A8S5QFW0</accession>
<evidence type="ECO:0000313" key="1">
    <source>
        <dbReference type="EMBL" id="DAE17968.1"/>
    </source>
</evidence>
<protein>
    <submittedName>
        <fullName evidence="1">Uncharacterized protein</fullName>
    </submittedName>
</protein>
<organism evidence="1">
    <name type="scientific">Siphoviridae sp. ctr8v12</name>
    <dbReference type="NCBI Taxonomy" id="2825685"/>
    <lineage>
        <taxon>Viruses</taxon>
        <taxon>Duplodnaviria</taxon>
        <taxon>Heunggongvirae</taxon>
        <taxon>Uroviricota</taxon>
        <taxon>Caudoviricetes</taxon>
    </lineage>
</organism>
<dbReference type="EMBL" id="BK015649">
    <property type="protein sequence ID" value="DAE17968.1"/>
    <property type="molecule type" value="Genomic_DNA"/>
</dbReference>
<name>A0A8S5QFW0_9CAUD</name>
<sequence>MLLRYCNTHLLCVCFDSISLPYRLLRRVTFKPTRTGYHLCLGQAVFILFPPVSCWWPGSRTPASSYHQYAP</sequence>
<reference evidence="1" key="1">
    <citation type="journal article" date="2021" name="Proc. Natl. Acad. Sci. U.S.A.">
        <title>A Catalog of Tens of Thousands of Viruses from Human Metagenomes Reveals Hidden Associations with Chronic Diseases.</title>
        <authorList>
            <person name="Tisza M.J."/>
            <person name="Buck C.B."/>
        </authorList>
    </citation>
    <scope>NUCLEOTIDE SEQUENCE</scope>
    <source>
        <strain evidence="1">Ctr8v12</strain>
    </source>
</reference>